<dbReference type="InterPro" id="IPR032675">
    <property type="entry name" value="LRR_dom_sf"/>
</dbReference>
<dbReference type="Proteomes" id="UP000076154">
    <property type="component" value="Unassembled WGS sequence"/>
</dbReference>
<dbReference type="EMBL" id="LUEZ02000041">
    <property type="protein sequence ID" value="RDB24794.1"/>
    <property type="molecule type" value="Genomic_DNA"/>
</dbReference>
<dbReference type="PANTHER" id="PTHR28049:SF1">
    <property type="entry name" value="DSC E3 UBIQUITIN LIGASE COMPLEX SUBUNIT 3"/>
    <property type="match status" value="1"/>
</dbReference>
<organism evidence="3 4">
    <name type="scientific">Hypsizygus marmoreus</name>
    <name type="common">White beech mushroom</name>
    <name type="synonym">Agaricus marmoreus</name>
    <dbReference type="NCBI Taxonomy" id="39966"/>
    <lineage>
        <taxon>Eukaryota</taxon>
        <taxon>Fungi</taxon>
        <taxon>Dikarya</taxon>
        <taxon>Basidiomycota</taxon>
        <taxon>Agaricomycotina</taxon>
        <taxon>Agaricomycetes</taxon>
        <taxon>Agaricomycetidae</taxon>
        <taxon>Agaricales</taxon>
        <taxon>Tricholomatineae</taxon>
        <taxon>Lyophyllaceae</taxon>
        <taxon>Hypsizygus</taxon>
    </lineage>
</organism>
<protein>
    <submittedName>
        <fullName evidence="3">DSC E3 ubiquitin ligase complex subunit 3</fullName>
    </submittedName>
</protein>
<dbReference type="Pfam" id="PF10302">
    <property type="entry name" value="Dsc3_N"/>
    <property type="match status" value="1"/>
</dbReference>
<dbReference type="InterPro" id="IPR019413">
    <property type="entry name" value="Dsc3_ub-like_dom"/>
</dbReference>
<evidence type="ECO:0000313" key="3">
    <source>
        <dbReference type="EMBL" id="RDB24794.1"/>
    </source>
</evidence>
<reference evidence="3" key="1">
    <citation type="submission" date="2018-04" db="EMBL/GenBank/DDBJ databases">
        <title>Whole genome sequencing of Hypsizygus marmoreus.</title>
        <authorList>
            <person name="Choi I.-G."/>
            <person name="Min B."/>
            <person name="Kim J.-G."/>
            <person name="Kim S."/>
            <person name="Oh Y.-L."/>
            <person name="Kong W.-S."/>
            <person name="Park H."/>
            <person name="Jeong J."/>
            <person name="Song E.-S."/>
        </authorList>
    </citation>
    <scope>NUCLEOTIDE SEQUENCE [LARGE SCALE GENOMIC DNA]</scope>
    <source>
        <strain evidence="3">51987-8</strain>
    </source>
</reference>
<name>A0A369JZC2_HYPMA</name>
<dbReference type="AlphaFoldDB" id="A0A369JZC2"/>
<dbReference type="GO" id="GO:0005783">
    <property type="term" value="C:endoplasmic reticulum"/>
    <property type="evidence" value="ECO:0007669"/>
    <property type="project" value="TreeGrafter"/>
</dbReference>
<feature type="region of interest" description="Disordered" evidence="1">
    <location>
        <begin position="104"/>
        <end position="152"/>
    </location>
</feature>
<evidence type="ECO:0000256" key="1">
    <source>
        <dbReference type="SAM" id="MobiDB-lite"/>
    </source>
</evidence>
<sequence length="678" mass="76638">MPLSEKAKGKQRAVDPHPTTDTSVAHLADAEEQSRDLVIRFTEGIPDLVVAVGKQDAVRDVKRKIREGRTELKDRRLRLIHSGRLLTEGTFLYSWLASLEERQKRAAPDAENGGPQPPATPDGTTWVHCSVGPKLEPGEEEEGKTQTAQLQPARGFDRLSSVGFSEADIANFRRQFHSQSSSNYLDIDFETEEEYDEHARALEEQWIDSIDNAGTASLSQSSPSNTTVLQGILLGFFFPLIPFFFMRNSKPAVFWDDGSEYEPPGNVIFSRRMQMGHRLEGFGWAVRIHLTFCMMSPRPLQSPQIQGLPPELWGEIFIQSLPNDGCTLCSNTSVSLVFSQVSNSWRAISLSLPRLWSSFKVVLSKCYPTPSLSFIQLWLDRSASRPLSLLLDLDIFPPTSLILITAASAILRLLATKSHLWKELKLVLPGSYMLLQCISDCAAPNLKTLELVLRNWQHDEIGDISHFLRNAPTLQQFVWSNRENWGSWDSPFVNTALPRMNWHNLHHLVLDSWITFQESHDILQLCHNLITCDLRRFGAGEPFTDPALLPVLYLPHLKSLKIYQHKLYEALGYFLELLAAPQLHDLSITCGQTDDVVWPQRHFMTFLSQSSCLLKVLCLEYTGINEEEVMQCLQAIPTLACLEVYDVEDDICAHNKLLSLLTQNTKSRGVVCPNIILH</sequence>
<feature type="region of interest" description="Disordered" evidence="1">
    <location>
        <begin position="1"/>
        <end position="22"/>
    </location>
</feature>
<dbReference type="InterPro" id="IPR000626">
    <property type="entry name" value="Ubiquitin-like_dom"/>
</dbReference>
<dbReference type="InterPro" id="IPR025390">
    <property type="entry name" value="Dsc3_C"/>
</dbReference>
<dbReference type="PANTHER" id="PTHR28049">
    <property type="entry name" value="TRANSMEMBRANE PROTEIN YOR223W"/>
    <property type="match status" value="1"/>
</dbReference>
<dbReference type="PROSITE" id="PS50053">
    <property type="entry name" value="UBIQUITIN_2"/>
    <property type="match status" value="1"/>
</dbReference>
<accession>A0A369JZC2</accession>
<evidence type="ECO:0000259" key="2">
    <source>
        <dbReference type="PROSITE" id="PS50053"/>
    </source>
</evidence>
<dbReference type="GO" id="GO:0044695">
    <property type="term" value="C:Dsc E3 ubiquitin ligase complex"/>
    <property type="evidence" value="ECO:0007669"/>
    <property type="project" value="InterPro"/>
</dbReference>
<keyword evidence="4" id="KW-1185">Reference proteome</keyword>
<evidence type="ECO:0000313" key="4">
    <source>
        <dbReference type="Proteomes" id="UP000076154"/>
    </source>
</evidence>
<comment type="caution">
    <text evidence="3">The sequence shown here is derived from an EMBL/GenBank/DDBJ whole genome shotgun (WGS) entry which is preliminary data.</text>
</comment>
<dbReference type="OrthoDB" id="2556122at2759"/>
<dbReference type="Gene3D" id="3.80.10.10">
    <property type="entry name" value="Ribonuclease Inhibitor"/>
    <property type="match status" value="1"/>
</dbReference>
<proteinExistence type="predicted"/>
<dbReference type="Gene3D" id="3.10.20.90">
    <property type="entry name" value="Phosphatidylinositol 3-kinase Catalytic Subunit, Chain A, domain 1"/>
    <property type="match status" value="1"/>
</dbReference>
<dbReference type="InterPro" id="IPR045226">
    <property type="entry name" value="Dsc3"/>
</dbReference>
<dbReference type="GO" id="GO:0016874">
    <property type="term" value="F:ligase activity"/>
    <property type="evidence" value="ECO:0007669"/>
    <property type="project" value="UniProtKB-KW"/>
</dbReference>
<feature type="domain" description="Ubiquitin-like" evidence="2">
    <location>
        <begin position="35"/>
        <end position="92"/>
    </location>
</feature>
<dbReference type="SUPFAM" id="SSF52047">
    <property type="entry name" value="RNI-like"/>
    <property type="match status" value="1"/>
</dbReference>
<feature type="compositionally biased region" description="Basic and acidic residues" evidence="1">
    <location>
        <begin position="1"/>
        <end position="15"/>
    </location>
</feature>
<dbReference type="InParanoid" id="A0A369JZC2"/>
<dbReference type="Pfam" id="PF13373">
    <property type="entry name" value="Dsc3_C"/>
    <property type="match status" value="1"/>
</dbReference>
<gene>
    <name evidence="3" type="primary">dsc3</name>
    <name evidence="3" type="ORF">Hypma_007959</name>
</gene>